<dbReference type="HOGENOM" id="CLU_085045_0_0_3"/>
<dbReference type="KEGG" id="cyp:PCC8801_1020"/>
<evidence type="ECO:0000313" key="2">
    <source>
        <dbReference type="Proteomes" id="UP000008204"/>
    </source>
</evidence>
<proteinExistence type="predicted"/>
<dbReference type="STRING" id="41431.PCC8801_1020"/>
<evidence type="ECO:0000313" key="1">
    <source>
        <dbReference type="EMBL" id="ACK65095.1"/>
    </source>
</evidence>
<dbReference type="AlphaFoldDB" id="B7K0V4"/>
<evidence type="ECO:0008006" key="3">
    <source>
        <dbReference type="Google" id="ProtNLM"/>
    </source>
</evidence>
<dbReference type="RefSeq" id="WP_012594370.1">
    <property type="nucleotide sequence ID" value="NC_011726.1"/>
</dbReference>
<name>B7K0V4_RIPO1</name>
<dbReference type="EMBL" id="CP001287">
    <property type="protein sequence ID" value="ACK65095.1"/>
    <property type="molecule type" value="Genomic_DNA"/>
</dbReference>
<accession>B7K0V4</accession>
<keyword evidence="2" id="KW-1185">Reference proteome</keyword>
<sequence>MQIKRTTWGLLVTAVFLSVGVYFYELTQQENQEQVQSQKEKIFDFSAETIQKITIETEKQSLQFERTKDPNKQWKMTQPKEAIANDPVVSFVINLLVTGESDRRFSIPANQKKEYGFEPPSAKLKIDLNNNTYHELILGKSDFKGEFLYAIIDPNIQNNSQIEISLVSQDFLSALDKKAEEWLEIKQPTQPSKSDKESNNN</sequence>
<organism evidence="1 2">
    <name type="scientific">Rippkaea orientalis (strain PCC 8801 / RF-1)</name>
    <name type="common">Cyanothece sp. (strain PCC 8801)</name>
    <dbReference type="NCBI Taxonomy" id="41431"/>
    <lineage>
        <taxon>Bacteria</taxon>
        <taxon>Bacillati</taxon>
        <taxon>Cyanobacteriota</taxon>
        <taxon>Cyanophyceae</taxon>
        <taxon>Oscillatoriophycideae</taxon>
        <taxon>Chroococcales</taxon>
        <taxon>Aphanothecaceae</taxon>
        <taxon>Rippkaea</taxon>
        <taxon>Rippkaea orientalis</taxon>
    </lineage>
</organism>
<reference evidence="2" key="1">
    <citation type="journal article" date="2011" name="MBio">
        <title>Novel metabolic attributes of the genus Cyanothece, comprising a group of unicellular nitrogen-fixing Cyanobacteria.</title>
        <authorList>
            <person name="Bandyopadhyay A."/>
            <person name="Elvitigala T."/>
            <person name="Welsh E."/>
            <person name="Stockel J."/>
            <person name="Liberton M."/>
            <person name="Min H."/>
            <person name="Sherman L.A."/>
            <person name="Pakrasi H.B."/>
        </authorList>
    </citation>
    <scope>NUCLEOTIDE SEQUENCE [LARGE SCALE GENOMIC DNA]</scope>
    <source>
        <strain evidence="2">PCC 8801</strain>
    </source>
</reference>
<dbReference type="OrthoDB" id="453197at2"/>
<gene>
    <name evidence="1" type="ordered locus">PCC8801_1020</name>
</gene>
<protein>
    <recommendedName>
        <fullName evidence="3">DUF4340 domain-containing protein</fullName>
    </recommendedName>
</protein>
<dbReference type="Proteomes" id="UP000008204">
    <property type="component" value="Chromosome"/>
</dbReference>
<dbReference type="eggNOG" id="COG3170">
    <property type="taxonomic scope" value="Bacteria"/>
</dbReference>